<feature type="binding site" evidence="6">
    <location>
        <position position="270"/>
    </location>
    <ligand>
        <name>Ca(2+)</name>
        <dbReference type="ChEBI" id="CHEBI:29108"/>
        <label>1</label>
        <note>catalytic</note>
    </ligand>
</feature>
<evidence type="ECO:0000256" key="4">
    <source>
        <dbReference type="ARBA" id="ARBA00023180"/>
    </source>
</evidence>
<dbReference type="PANTHER" id="PTHR11799:SF12">
    <property type="entry name" value="PARAOXONASE-RELATED"/>
    <property type="match status" value="1"/>
</dbReference>
<evidence type="ECO:0000256" key="8">
    <source>
        <dbReference type="RuleBase" id="RU368025"/>
    </source>
</evidence>
<evidence type="ECO:0000313" key="11">
    <source>
        <dbReference type="Proteomes" id="UP001152320"/>
    </source>
</evidence>
<dbReference type="Proteomes" id="UP001152320">
    <property type="component" value="Chromosome 13"/>
</dbReference>
<dbReference type="EMBL" id="JAIZAY010000013">
    <property type="protein sequence ID" value="KAJ8031150.1"/>
    <property type="molecule type" value="Genomic_DNA"/>
</dbReference>
<dbReference type="GO" id="GO:0046872">
    <property type="term" value="F:metal ion binding"/>
    <property type="evidence" value="ECO:0007669"/>
    <property type="project" value="UniProtKB-KW"/>
</dbReference>
<evidence type="ECO:0000256" key="1">
    <source>
        <dbReference type="ARBA" id="ARBA00008595"/>
    </source>
</evidence>
<accession>A0A9Q1BQY2</accession>
<evidence type="ECO:0000256" key="6">
    <source>
        <dbReference type="PIRSR" id="PIRSR602640-2"/>
    </source>
</evidence>
<keyword evidence="6 8" id="KW-0106">Calcium</keyword>
<comment type="similarity">
    <text evidence="1 8">Belongs to the paraoxonase family.</text>
</comment>
<keyword evidence="9" id="KW-0732">Signal</keyword>
<keyword evidence="4 8" id="KW-0325">Glycoprotein</keyword>
<evidence type="ECO:0000256" key="5">
    <source>
        <dbReference type="PIRSR" id="PIRSR602640-1"/>
    </source>
</evidence>
<feature type="binding site" evidence="6">
    <location>
        <position position="171"/>
    </location>
    <ligand>
        <name>Ca(2+)</name>
        <dbReference type="ChEBI" id="CHEBI:29108"/>
        <label>1</label>
        <note>catalytic</note>
    </ligand>
</feature>
<feature type="active site" description="Proton acceptor" evidence="5">
    <location>
        <position position="116"/>
    </location>
</feature>
<dbReference type="InterPro" id="IPR011042">
    <property type="entry name" value="6-blade_b-propeller_TolB-like"/>
</dbReference>
<keyword evidence="6 8" id="KW-0479">Metal-binding</keyword>
<comment type="caution">
    <text evidence="10">The sequence shown here is derived from an EMBL/GenBank/DDBJ whole genome shotgun (WGS) entry which is preliminary data.</text>
</comment>
<organism evidence="10 11">
    <name type="scientific">Holothuria leucospilota</name>
    <name type="common">Black long sea cucumber</name>
    <name type="synonym">Mertensiothuria leucospilota</name>
    <dbReference type="NCBI Taxonomy" id="206669"/>
    <lineage>
        <taxon>Eukaryota</taxon>
        <taxon>Metazoa</taxon>
        <taxon>Echinodermata</taxon>
        <taxon>Eleutherozoa</taxon>
        <taxon>Echinozoa</taxon>
        <taxon>Holothuroidea</taxon>
        <taxon>Aspidochirotacea</taxon>
        <taxon>Aspidochirotida</taxon>
        <taxon>Holothuriidae</taxon>
        <taxon>Holothuria</taxon>
    </lineage>
</organism>
<dbReference type="OrthoDB" id="423498at2759"/>
<reference evidence="10" key="1">
    <citation type="submission" date="2021-10" db="EMBL/GenBank/DDBJ databases">
        <title>Tropical sea cucumber genome reveals ecological adaptation and Cuvierian tubules defense mechanism.</title>
        <authorList>
            <person name="Chen T."/>
        </authorList>
    </citation>
    <scope>NUCLEOTIDE SEQUENCE</scope>
    <source>
        <strain evidence="10">Nanhai2018</strain>
        <tissue evidence="10">Muscle</tissue>
    </source>
</reference>
<feature type="binding site" evidence="6">
    <location>
        <position position="50"/>
    </location>
    <ligand>
        <name>Ca(2+)</name>
        <dbReference type="ChEBI" id="CHEBI:29108"/>
        <label>1</label>
        <note>catalytic</note>
    </ligand>
</feature>
<dbReference type="EC" id="3.1.1.2" evidence="8"/>
<evidence type="ECO:0000313" key="10">
    <source>
        <dbReference type="EMBL" id="KAJ8031150.1"/>
    </source>
</evidence>
<feature type="binding site" evidence="6">
    <location>
        <position position="170"/>
    </location>
    <ligand>
        <name>Ca(2+)</name>
        <dbReference type="ChEBI" id="CHEBI:29108"/>
        <label>1</label>
        <note>catalytic</note>
    </ligand>
</feature>
<dbReference type="AlphaFoldDB" id="A0A9Q1BQY2"/>
<feature type="chain" id="PRO_5040480649" description="Paraoxonase" evidence="9">
    <location>
        <begin position="16"/>
        <end position="367"/>
    </location>
</feature>
<dbReference type="InterPro" id="IPR051288">
    <property type="entry name" value="Serum_paraoxonase/arylesterase"/>
</dbReference>
<dbReference type="SUPFAM" id="SSF63829">
    <property type="entry name" value="Calcium-dependent phosphotriesterase"/>
    <property type="match status" value="1"/>
</dbReference>
<dbReference type="Pfam" id="PF01731">
    <property type="entry name" value="Arylesterase"/>
    <property type="match status" value="1"/>
</dbReference>
<evidence type="ECO:0000256" key="3">
    <source>
        <dbReference type="ARBA" id="ARBA00023157"/>
    </source>
</evidence>
<feature type="binding site" evidence="6">
    <location>
        <position position="51"/>
    </location>
    <ligand>
        <name>Ca(2+)</name>
        <dbReference type="ChEBI" id="CHEBI:29108"/>
        <label>1</label>
        <note>catalytic</note>
    </ligand>
</feature>
<feature type="binding site" evidence="6">
    <location>
        <position position="224"/>
    </location>
    <ligand>
        <name>Ca(2+)</name>
        <dbReference type="ChEBI" id="CHEBI:29108"/>
        <label>1</label>
        <note>catalytic</note>
    </ligand>
</feature>
<protein>
    <recommendedName>
        <fullName evidence="8">Paraoxonase</fullName>
        <ecNumber evidence="8">3.1.1.2</ecNumber>
    </recommendedName>
</protein>
<feature type="binding site" evidence="6">
    <location>
        <position position="269"/>
    </location>
    <ligand>
        <name>Ca(2+)</name>
        <dbReference type="ChEBI" id="CHEBI:29108"/>
        <label>1</label>
        <note>catalytic</note>
    </ligand>
</feature>
<evidence type="ECO:0000256" key="7">
    <source>
        <dbReference type="PIRSR" id="PIRSR602640-3"/>
    </source>
</evidence>
<keyword evidence="2 8" id="KW-0378">Hydrolase</keyword>
<name>A0A9Q1BQY2_HOLLE</name>
<evidence type="ECO:0000256" key="2">
    <source>
        <dbReference type="ARBA" id="ARBA00022801"/>
    </source>
</evidence>
<feature type="signal peptide" evidence="9">
    <location>
        <begin position="1"/>
        <end position="15"/>
    </location>
</feature>
<dbReference type="PANTHER" id="PTHR11799">
    <property type="entry name" value="PARAOXONASE"/>
    <property type="match status" value="1"/>
</dbReference>
<proteinExistence type="inferred from homology"/>
<gene>
    <name evidence="10" type="ORF">HOLleu_27790</name>
</gene>
<sequence length="367" mass="41608">MIWKVILLVCIAAVAQHLYRLAMIMGYHKMVYIHWPGSCRNVNPVRTGSEDLTVTDDGVVFITSGVRPRVCESDPIDPRIYHFQGRIYLFDFNHPEEDAQELKLPEEISKSNFNPHGVDSWFDKESRITYLFVVNHRPDGDAVEIFRFEKASTSLKHIRTVQAPEFRSLNDVVAVGMKEFYVSNDGYYQNCWRAIESLLLLKWASLVHFDGVKAKLVARGLGLNGLSQSLDGKLIYATSPLERTVYTYRRAEDGMLEMLHQLYVGTGVDNIFVHPKSGELWLGAHLQGHSFLKHCQNIDLLSPSQIIRIQPLGPLENPLEAFKLFDPFCDTGELISGSSAAVVYGNKLLIGSVFHKLAFCEMRVPTY</sequence>
<dbReference type="InterPro" id="IPR002640">
    <property type="entry name" value="Arylesterase"/>
</dbReference>
<evidence type="ECO:0000256" key="9">
    <source>
        <dbReference type="SAM" id="SignalP"/>
    </source>
</evidence>
<keyword evidence="11" id="KW-1185">Reference proteome</keyword>
<comment type="cofactor">
    <cofactor evidence="6 8">
        <name>Ca(2+)</name>
        <dbReference type="ChEBI" id="CHEBI:29108"/>
    </cofactor>
    <text evidence="6 8">Binds 2 calcium ions per subunit.</text>
</comment>
<comment type="catalytic activity">
    <reaction evidence="8">
        <text>a phenyl acetate + H2O = a phenol + acetate + H(+)</text>
        <dbReference type="Rhea" id="RHEA:17309"/>
        <dbReference type="ChEBI" id="CHEBI:15377"/>
        <dbReference type="ChEBI" id="CHEBI:15378"/>
        <dbReference type="ChEBI" id="CHEBI:30089"/>
        <dbReference type="ChEBI" id="CHEBI:33853"/>
        <dbReference type="ChEBI" id="CHEBI:140310"/>
        <dbReference type="EC" id="3.1.1.2"/>
    </reaction>
</comment>
<dbReference type="GO" id="GO:0004064">
    <property type="term" value="F:arylesterase activity"/>
    <property type="evidence" value="ECO:0007669"/>
    <property type="project" value="UniProtKB-UniRule"/>
</dbReference>
<dbReference type="PRINTS" id="PR01785">
    <property type="entry name" value="PARAOXONASE"/>
</dbReference>
<keyword evidence="3 7" id="KW-1015">Disulfide bond</keyword>
<feature type="disulfide bond" description="In form B" evidence="7">
    <location>
        <begin position="39"/>
        <end position="360"/>
    </location>
</feature>
<dbReference type="Gene3D" id="2.120.10.30">
    <property type="entry name" value="TolB, C-terminal domain"/>
    <property type="match status" value="1"/>
</dbReference>